<dbReference type="EMBL" id="UYRU01042108">
    <property type="protein sequence ID" value="VDK72809.1"/>
    <property type="molecule type" value="Genomic_DNA"/>
</dbReference>
<evidence type="ECO:0000313" key="2">
    <source>
        <dbReference type="EMBL" id="VDK72809.1"/>
    </source>
</evidence>
<dbReference type="PANTHER" id="PTHR21301:SF11">
    <property type="entry name" value="GIY-YIG DOMAIN-CONTAINING PROTEIN"/>
    <property type="match status" value="1"/>
</dbReference>
<keyword evidence="3" id="KW-1185">Reference proteome</keyword>
<evidence type="ECO:0000259" key="1">
    <source>
        <dbReference type="Pfam" id="PF26215"/>
    </source>
</evidence>
<organism evidence="2 3">
    <name type="scientific">Dibothriocephalus latus</name>
    <name type="common">Fish tapeworm</name>
    <name type="synonym">Diphyllobothrium latum</name>
    <dbReference type="NCBI Taxonomy" id="60516"/>
    <lineage>
        <taxon>Eukaryota</taxon>
        <taxon>Metazoa</taxon>
        <taxon>Spiralia</taxon>
        <taxon>Lophotrochozoa</taxon>
        <taxon>Platyhelminthes</taxon>
        <taxon>Cestoda</taxon>
        <taxon>Eucestoda</taxon>
        <taxon>Diphyllobothriidea</taxon>
        <taxon>Diphyllobothriidae</taxon>
        <taxon>Dibothriocephalus</taxon>
    </lineage>
</organism>
<gene>
    <name evidence="2" type="ORF">DILT_LOCUS2442</name>
</gene>
<feature type="domain" description="Helix-turn-helix" evidence="1">
    <location>
        <begin position="2"/>
        <end position="62"/>
    </location>
</feature>
<proteinExistence type="predicted"/>
<dbReference type="OrthoDB" id="10487022at2759"/>
<dbReference type="PANTHER" id="PTHR21301">
    <property type="entry name" value="REVERSE TRANSCRIPTASE"/>
    <property type="match status" value="1"/>
</dbReference>
<name>A0A3P6SNC3_DIBLA</name>
<dbReference type="Pfam" id="PF26215">
    <property type="entry name" value="HTH_animal"/>
    <property type="match status" value="1"/>
</dbReference>
<dbReference type="Proteomes" id="UP000281553">
    <property type="component" value="Unassembled WGS sequence"/>
</dbReference>
<dbReference type="AlphaFoldDB" id="A0A3P6SNC3"/>
<accession>A0A3P6SNC3</accession>
<sequence>MQVLNYNSNHPIGHKRSCVRGLYRRVETHCNEAEDKVAELPHIRRLLRANGYPCNLANQCIRKRGKKQHPTGPKVWRALPYMKNVSEAIYTSIVKLLAAFTLSVLVLHLRKEHQTWYFVCKRVRSFVIMVMTIADHTNDRLRVRDTRIPSVILILSVDRFLLRYFSRTSETCIHLPDFTDCLIHSLLYPIVCEDLLLSHPMMPYDFPCEKERSDPSQVLLYITMPSHCIMPI</sequence>
<protein>
    <recommendedName>
        <fullName evidence="1">Helix-turn-helix domain-containing protein</fullName>
    </recommendedName>
</protein>
<dbReference type="InterPro" id="IPR058912">
    <property type="entry name" value="HTH_animal"/>
</dbReference>
<reference evidence="2 3" key="1">
    <citation type="submission" date="2018-11" db="EMBL/GenBank/DDBJ databases">
        <authorList>
            <consortium name="Pathogen Informatics"/>
        </authorList>
    </citation>
    <scope>NUCLEOTIDE SEQUENCE [LARGE SCALE GENOMIC DNA]</scope>
</reference>
<evidence type="ECO:0000313" key="3">
    <source>
        <dbReference type="Proteomes" id="UP000281553"/>
    </source>
</evidence>